<evidence type="ECO:0000313" key="3">
    <source>
        <dbReference type="Proteomes" id="UP001066276"/>
    </source>
</evidence>
<feature type="compositionally biased region" description="Low complexity" evidence="1">
    <location>
        <begin position="1"/>
        <end position="10"/>
    </location>
</feature>
<feature type="region of interest" description="Disordered" evidence="1">
    <location>
        <begin position="1"/>
        <end position="158"/>
    </location>
</feature>
<protein>
    <submittedName>
        <fullName evidence="2">Uncharacterized protein</fullName>
    </submittedName>
</protein>
<feature type="region of interest" description="Disordered" evidence="1">
    <location>
        <begin position="418"/>
        <end position="474"/>
    </location>
</feature>
<accession>A0AAV7W252</accession>
<feature type="compositionally biased region" description="Basic and acidic residues" evidence="1">
    <location>
        <begin position="448"/>
        <end position="458"/>
    </location>
</feature>
<feature type="region of interest" description="Disordered" evidence="1">
    <location>
        <begin position="297"/>
        <end position="317"/>
    </location>
</feature>
<organism evidence="2 3">
    <name type="scientific">Pleurodeles waltl</name>
    <name type="common">Iberian ribbed newt</name>
    <dbReference type="NCBI Taxonomy" id="8319"/>
    <lineage>
        <taxon>Eukaryota</taxon>
        <taxon>Metazoa</taxon>
        <taxon>Chordata</taxon>
        <taxon>Craniata</taxon>
        <taxon>Vertebrata</taxon>
        <taxon>Euteleostomi</taxon>
        <taxon>Amphibia</taxon>
        <taxon>Batrachia</taxon>
        <taxon>Caudata</taxon>
        <taxon>Salamandroidea</taxon>
        <taxon>Salamandridae</taxon>
        <taxon>Pleurodelinae</taxon>
        <taxon>Pleurodeles</taxon>
    </lineage>
</organism>
<feature type="compositionally biased region" description="Gly residues" evidence="1">
    <location>
        <begin position="27"/>
        <end position="39"/>
    </location>
</feature>
<feature type="compositionally biased region" description="Basic and acidic residues" evidence="1">
    <location>
        <begin position="297"/>
        <end position="309"/>
    </location>
</feature>
<evidence type="ECO:0000313" key="2">
    <source>
        <dbReference type="EMBL" id="KAJ1207036.1"/>
    </source>
</evidence>
<keyword evidence="3" id="KW-1185">Reference proteome</keyword>
<dbReference type="EMBL" id="JANPWB010000002">
    <property type="protein sequence ID" value="KAJ1207036.1"/>
    <property type="molecule type" value="Genomic_DNA"/>
</dbReference>
<gene>
    <name evidence="2" type="ORF">NDU88_002429</name>
</gene>
<feature type="compositionally biased region" description="Basic and acidic residues" evidence="1">
    <location>
        <begin position="125"/>
        <end position="134"/>
    </location>
</feature>
<dbReference type="AlphaFoldDB" id="A0AAV7W252"/>
<name>A0AAV7W252_PLEWA</name>
<dbReference type="Proteomes" id="UP001066276">
    <property type="component" value="Chromosome 1_2"/>
</dbReference>
<feature type="region of interest" description="Disordered" evidence="1">
    <location>
        <begin position="363"/>
        <end position="384"/>
    </location>
</feature>
<feature type="compositionally biased region" description="Basic and acidic residues" evidence="1">
    <location>
        <begin position="14"/>
        <end position="24"/>
    </location>
</feature>
<sequence length="491" mass="52324">MNHGPGSPGEEGSEGGRRAGEKRCGKGKSGGGEEAGGWGRASREAQEGGTCSSAAGGRGRGPHGEAESMGPVRGPIGAGRWASEERPGGRQQSVRRVPPAGFLTEEGLRGPKGLEVGDGEGASEVARDWEEERGSPQVLRLGDQESGEWQQDMGDPRVSISKKWPTMLQWSSSEDEVEQERVWGAGEDQQHKEMALNVPPGFMGTRWILKRRSQVSSLWLSHPGTKRRRGLGRPAGWRHQDGVDDSVWLRTFPRDGVGVAPTDAAVLGEQRPGPSGIRGRSGVMSVGCEFCGGCGRDRGHVGSERRAEDSDTSLEEGELVKSRSESDWWERGRGTGVANPVLQSFQAETWSSVRPRDIGSGVQVREVPKAQERPPLLSPGRDSVSSMVSVATEAREDSVRLVKGVYVQDMGVATDSGVANNGDGAGKGGGEKVVAPGDGKGNAPAGMAKEEKDGEPAPKRVRLPYMGPTKPFGAHLMQSTKDKIWKGDYVL</sequence>
<reference evidence="2" key="1">
    <citation type="journal article" date="2022" name="bioRxiv">
        <title>Sequencing and chromosome-scale assembly of the giantPleurodeles waltlgenome.</title>
        <authorList>
            <person name="Brown T."/>
            <person name="Elewa A."/>
            <person name="Iarovenko S."/>
            <person name="Subramanian E."/>
            <person name="Araus A.J."/>
            <person name="Petzold A."/>
            <person name="Susuki M."/>
            <person name="Suzuki K.-i.T."/>
            <person name="Hayashi T."/>
            <person name="Toyoda A."/>
            <person name="Oliveira C."/>
            <person name="Osipova E."/>
            <person name="Leigh N.D."/>
            <person name="Simon A."/>
            <person name="Yun M.H."/>
        </authorList>
    </citation>
    <scope>NUCLEOTIDE SEQUENCE</scope>
    <source>
        <strain evidence="2">20211129_DDA</strain>
        <tissue evidence="2">Liver</tissue>
    </source>
</reference>
<proteinExistence type="predicted"/>
<comment type="caution">
    <text evidence="2">The sequence shown here is derived from an EMBL/GenBank/DDBJ whole genome shotgun (WGS) entry which is preliminary data.</text>
</comment>
<evidence type="ECO:0000256" key="1">
    <source>
        <dbReference type="SAM" id="MobiDB-lite"/>
    </source>
</evidence>